<protein>
    <submittedName>
        <fullName evidence="6">Glutamate-binding protein</fullName>
    </submittedName>
</protein>
<keyword evidence="2" id="KW-0813">Transport</keyword>
<dbReference type="Proteomes" id="UP000680865">
    <property type="component" value="Unassembled WGS sequence"/>
</dbReference>
<accession>A0A919VZV6</accession>
<dbReference type="SUPFAM" id="SSF53850">
    <property type="entry name" value="Periplasmic binding protein-like II"/>
    <property type="match status" value="1"/>
</dbReference>
<dbReference type="GO" id="GO:0006865">
    <property type="term" value="P:amino acid transport"/>
    <property type="evidence" value="ECO:0007669"/>
    <property type="project" value="TreeGrafter"/>
</dbReference>
<evidence type="ECO:0000256" key="2">
    <source>
        <dbReference type="ARBA" id="ARBA00022448"/>
    </source>
</evidence>
<dbReference type="GO" id="GO:0030288">
    <property type="term" value="C:outer membrane-bounded periplasmic space"/>
    <property type="evidence" value="ECO:0007669"/>
    <property type="project" value="TreeGrafter"/>
</dbReference>
<evidence type="ECO:0000313" key="7">
    <source>
        <dbReference type="Proteomes" id="UP000680865"/>
    </source>
</evidence>
<evidence type="ECO:0000256" key="1">
    <source>
        <dbReference type="ARBA" id="ARBA00010333"/>
    </source>
</evidence>
<dbReference type="PANTHER" id="PTHR30085">
    <property type="entry name" value="AMINO ACID ABC TRANSPORTER PERMEASE"/>
    <property type="match status" value="1"/>
</dbReference>
<name>A0A919VZV6_9ACTN</name>
<feature type="signal peptide" evidence="4">
    <location>
        <begin position="1"/>
        <end position="29"/>
    </location>
</feature>
<feature type="domain" description="Solute-binding protein family 3/N-terminal" evidence="5">
    <location>
        <begin position="34"/>
        <end position="249"/>
    </location>
</feature>
<comment type="similarity">
    <text evidence="1">Belongs to the bacterial solute-binding protein 3 family.</text>
</comment>
<dbReference type="SMART" id="SM00062">
    <property type="entry name" value="PBPb"/>
    <property type="match status" value="1"/>
</dbReference>
<dbReference type="EMBL" id="BOQP01000022">
    <property type="protein sequence ID" value="GIM74998.1"/>
    <property type="molecule type" value="Genomic_DNA"/>
</dbReference>
<dbReference type="PANTHER" id="PTHR30085:SF6">
    <property type="entry name" value="ABC TRANSPORTER GLUTAMINE-BINDING PROTEIN GLNH"/>
    <property type="match status" value="1"/>
</dbReference>
<feature type="chain" id="PRO_5037318207" evidence="4">
    <location>
        <begin position="30"/>
        <end position="275"/>
    </location>
</feature>
<evidence type="ECO:0000259" key="5">
    <source>
        <dbReference type="SMART" id="SM00062"/>
    </source>
</evidence>
<evidence type="ECO:0000313" key="6">
    <source>
        <dbReference type="EMBL" id="GIM74998.1"/>
    </source>
</evidence>
<dbReference type="AlphaFoldDB" id="A0A919VZV6"/>
<proteinExistence type="inferred from homology"/>
<dbReference type="InterPro" id="IPR001638">
    <property type="entry name" value="Solute-binding_3/MltF_N"/>
</dbReference>
<dbReference type="Gene3D" id="3.40.190.10">
    <property type="entry name" value="Periplasmic binding protein-like II"/>
    <property type="match status" value="2"/>
</dbReference>
<comment type="caution">
    <text evidence="6">The sequence shown here is derived from an EMBL/GenBank/DDBJ whole genome shotgun (WGS) entry which is preliminary data.</text>
</comment>
<sequence length="275" mass="29687">MKNRMTRAALALTFLLAACGTTTTTPPPAAPGEHLTIGVHADVPGWGKSVGGAWSGYDYALARWLGQDLGFTVRPYDTLSLNRETLIKEGTVDAVIATYSATDARAKEVDFVGPYLIAKQALLVRKTDAAALAKVKPQNLTGCVQEGSTSQDQLDHYGYASFSASATLTECLDQLDTGKVQAIGTDDLVLYGFVNDHPGRYEILGTRIGHLELYGIGVRKGNFELCQRLRGALGRFVTTGLWQTFLANNLPTMPPSEYDTHSPLKVSEFSCTPPQ</sequence>
<evidence type="ECO:0000256" key="4">
    <source>
        <dbReference type="SAM" id="SignalP"/>
    </source>
</evidence>
<keyword evidence="3 4" id="KW-0732">Signal</keyword>
<gene>
    <name evidence="6" type="ORF">Aco04nite_43120</name>
</gene>
<organism evidence="6 7">
    <name type="scientific">Winogradskya consettensis</name>
    <dbReference type="NCBI Taxonomy" id="113560"/>
    <lineage>
        <taxon>Bacteria</taxon>
        <taxon>Bacillati</taxon>
        <taxon>Actinomycetota</taxon>
        <taxon>Actinomycetes</taxon>
        <taxon>Micromonosporales</taxon>
        <taxon>Micromonosporaceae</taxon>
        <taxon>Winogradskya</taxon>
    </lineage>
</organism>
<evidence type="ECO:0000256" key="3">
    <source>
        <dbReference type="ARBA" id="ARBA00022729"/>
    </source>
</evidence>
<reference evidence="6" key="1">
    <citation type="submission" date="2021-03" db="EMBL/GenBank/DDBJ databases">
        <title>Whole genome shotgun sequence of Actinoplanes consettensis NBRC 14913.</title>
        <authorList>
            <person name="Komaki H."/>
            <person name="Tamura T."/>
        </authorList>
    </citation>
    <scope>NUCLEOTIDE SEQUENCE</scope>
    <source>
        <strain evidence="6">NBRC 14913</strain>
    </source>
</reference>
<keyword evidence="7" id="KW-1185">Reference proteome</keyword>
<dbReference type="GO" id="GO:0005576">
    <property type="term" value="C:extracellular region"/>
    <property type="evidence" value="ECO:0007669"/>
    <property type="project" value="TreeGrafter"/>
</dbReference>
<dbReference type="PROSITE" id="PS51257">
    <property type="entry name" value="PROKAR_LIPOPROTEIN"/>
    <property type="match status" value="1"/>
</dbReference>
<dbReference type="Pfam" id="PF00497">
    <property type="entry name" value="SBP_bac_3"/>
    <property type="match status" value="1"/>
</dbReference>
<dbReference type="InterPro" id="IPR051455">
    <property type="entry name" value="Bact_solute-bind_prot3"/>
</dbReference>